<evidence type="ECO:0000313" key="3">
    <source>
        <dbReference type="Proteomes" id="UP000547674"/>
    </source>
</evidence>
<comment type="caution">
    <text evidence="2">The sequence shown here is derived from an EMBL/GenBank/DDBJ whole genome shotgun (WGS) entry which is preliminary data.</text>
</comment>
<feature type="transmembrane region" description="Helical" evidence="1">
    <location>
        <begin position="177"/>
        <end position="198"/>
    </location>
</feature>
<proteinExistence type="predicted"/>
<gene>
    <name evidence="2" type="ORF">HKN21_13845</name>
</gene>
<dbReference type="Proteomes" id="UP000547674">
    <property type="component" value="Unassembled WGS sequence"/>
</dbReference>
<evidence type="ECO:0008006" key="4">
    <source>
        <dbReference type="Google" id="ProtNLM"/>
    </source>
</evidence>
<feature type="transmembrane region" description="Helical" evidence="1">
    <location>
        <begin position="47"/>
        <end position="73"/>
    </location>
</feature>
<keyword evidence="1" id="KW-1133">Transmembrane helix</keyword>
<feature type="transmembrane region" description="Helical" evidence="1">
    <location>
        <begin position="294"/>
        <end position="312"/>
    </location>
</feature>
<feature type="transmembrane region" description="Helical" evidence="1">
    <location>
        <begin position="353"/>
        <end position="373"/>
    </location>
</feature>
<feature type="transmembrane region" description="Helical" evidence="1">
    <location>
        <begin position="134"/>
        <end position="156"/>
    </location>
</feature>
<sequence>MSSMDITDRIRVPAGAWGGKISRLFMVAVVALVLCAVGFVVDREQFYFSWLTAMVFGVSISVASLFFVMLHHLTRASWSTVIRRIAEALMSPLPLLVLFFLPVILGNHDLYHWTHHDAVEHDAILKHKAPYLNVTFWVIRAAVYFLIWTLMTRYFYSNSVKQDQSADPNTTVTMQRRSAPGMILFALTITFMGFDWLMSLDPHWFSTIFGVYIFAGSALACFGTLTLAALALRRGGYLETVIRDDHIRDLGRLMFAFSVFWAYIAFSQFFLIWYGNIPEETLYYIHRFEGSWKYLTFGLAIGHFIVPFMILMSQWSKRRPALIGFMAVWVLVMHYLDLYWMVMPTHHKEGIHFSWIDLVCLVAVCTILVALFVRKLSQNPLVPVGDPRLPESLRLHNDY</sequence>
<dbReference type="EMBL" id="JABDJR010000556">
    <property type="protein sequence ID" value="NNF07841.1"/>
    <property type="molecule type" value="Genomic_DNA"/>
</dbReference>
<feature type="transmembrane region" description="Helical" evidence="1">
    <location>
        <begin position="21"/>
        <end position="41"/>
    </location>
</feature>
<evidence type="ECO:0000256" key="1">
    <source>
        <dbReference type="SAM" id="Phobius"/>
    </source>
</evidence>
<dbReference type="PANTHER" id="PTHR43044:SF1">
    <property type="entry name" value="QUINOL:CYTOCHROME C OXIDOREDUCTASE QUINONE-BINDING SUBUNIT 2"/>
    <property type="match status" value="1"/>
</dbReference>
<feature type="transmembrane region" description="Helical" evidence="1">
    <location>
        <begin position="85"/>
        <end position="105"/>
    </location>
</feature>
<organism evidence="2 3">
    <name type="scientific">Eiseniibacteriota bacterium</name>
    <dbReference type="NCBI Taxonomy" id="2212470"/>
    <lineage>
        <taxon>Bacteria</taxon>
        <taxon>Candidatus Eiseniibacteriota</taxon>
    </lineage>
</organism>
<accession>A0A7Y2E9S5</accession>
<evidence type="ECO:0000313" key="2">
    <source>
        <dbReference type="EMBL" id="NNF07841.1"/>
    </source>
</evidence>
<reference evidence="2 3" key="1">
    <citation type="submission" date="2020-03" db="EMBL/GenBank/DDBJ databases">
        <title>Metabolic flexibility allows generalist bacteria to become dominant in a frequently disturbed ecosystem.</title>
        <authorList>
            <person name="Chen Y.-J."/>
            <person name="Leung P.M."/>
            <person name="Bay S.K."/>
            <person name="Hugenholtz P."/>
            <person name="Kessler A.J."/>
            <person name="Shelley G."/>
            <person name="Waite D.W."/>
            <person name="Cook P.L."/>
            <person name="Greening C."/>
        </authorList>
    </citation>
    <scope>NUCLEOTIDE SEQUENCE [LARGE SCALE GENOMIC DNA]</scope>
    <source>
        <strain evidence="2">SS_bin_28</strain>
    </source>
</reference>
<feature type="transmembrane region" description="Helical" evidence="1">
    <location>
        <begin position="321"/>
        <end position="341"/>
    </location>
</feature>
<dbReference type="PANTHER" id="PTHR43044">
    <property type="match status" value="1"/>
</dbReference>
<keyword evidence="1" id="KW-0812">Transmembrane</keyword>
<feature type="transmembrane region" description="Helical" evidence="1">
    <location>
        <begin position="204"/>
        <end position="232"/>
    </location>
</feature>
<dbReference type="AlphaFoldDB" id="A0A7Y2E9S5"/>
<protein>
    <recommendedName>
        <fullName evidence="4">Quinol:cytochrome C oxidoreductase</fullName>
    </recommendedName>
</protein>
<keyword evidence="1" id="KW-0472">Membrane</keyword>
<feature type="transmembrane region" description="Helical" evidence="1">
    <location>
        <begin position="253"/>
        <end position="274"/>
    </location>
</feature>
<name>A0A7Y2E9S5_UNCEI</name>